<accession>A0A835KPX7</accession>
<comment type="similarity">
    <text evidence="1">Belongs to the argonaute family. Ago subfamily.</text>
</comment>
<dbReference type="GO" id="GO:0031047">
    <property type="term" value="P:regulatory ncRNA-mediated gene silencing"/>
    <property type="evidence" value="ECO:0007669"/>
    <property type="project" value="UniProtKB-KW"/>
</dbReference>
<dbReference type="InterPro" id="IPR032474">
    <property type="entry name" value="Argonaute_N"/>
</dbReference>
<evidence type="ECO:0000256" key="3">
    <source>
        <dbReference type="SAM" id="MobiDB-lite"/>
    </source>
</evidence>
<reference evidence="6" key="1">
    <citation type="submission" date="2020-07" db="EMBL/GenBank/DDBJ databases">
        <title>Genome sequence and genetic diversity analysis of an under-domesticated orphan crop, white fonio (Digitaria exilis).</title>
        <authorList>
            <person name="Bennetzen J.L."/>
            <person name="Chen S."/>
            <person name="Ma X."/>
            <person name="Wang X."/>
            <person name="Yssel A.E.J."/>
            <person name="Chaluvadi S.R."/>
            <person name="Johnson M."/>
            <person name="Gangashetty P."/>
            <person name="Hamidou F."/>
            <person name="Sanogo M.D."/>
            <person name="Zwaenepoel A."/>
            <person name="Wallace J."/>
            <person name="Van De Peer Y."/>
            <person name="Van Deynze A."/>
        </authorList>
    </citation>
    <scope>NUCLEOTIDE SEQUENCE</scope>
    <source>
        <tissue evidence="6">Leaves</tissue>
    </source>
</reference>
<feature type="compositionally biased region" description="Acidic residues" evidence="3">
    <location>
        <begin position="51"/>
        <end position="69"/>
    </location>
</feature>
<feature type="compositionally biased region" description="Basic residues" evidence="3">
    <location>
        <begin position="1"/>
        <end position="20"/>
    </location>
</feature>
<dbReference type="Pfam" id="PF02171">
    <property type="entry name" value="Piwi"/>
    <property type="match status" value="1"/>
</dbReference>
<dbReference type="PANTHER" id="PTHR22891">
    <property type="entry name" value="EUKARYOTIC TRANSLATION INITIATION FACTOR 2C"/>
    <property type="match status" value="1"/>
</dbReference>
<dbReference type="InterPro" id="IPR036085">
    <property type="entry name" value="PAZ_dom_sf"/>
</dbReference>
<evidence type="ECO:0000259" key="5">
    <source>
        <dbReference type="PROSITE" id="PS50822"/>
    </source>
</evidence>
<keyword evidence="7" id="KW-1185">Reference proteome</keyword>
<dbReference type="Pfam" id="PF08699">
    <property type="entry name" value="ArgoL1"/>
    <property type="match status" value="1"/>
</dbReference>
<evidence type="ECO:0000256" key="2">
    <source>
        <dbReference type="ARBA" id="ARBA00023158"/>
    </source>
</evidence>
<dbReference type="Pfam" id="PF16486">
    <property type="entry name" value="ArgoN"/>
    <property type="match status" value="1"/>
</dbReference>
<dbReference type="InterPro" id="IPR003165">
    <property type="entry name" value="Piwi"/>
</dbReference>
<dbReference type="Pfam" id="PF02170">
    <property type="entry name" value="PAZ"/>
    <property type="match status" value="1"/>
</dbReference>
<sequence length="965" mass="107446">MARSHRRGGGRRGGRGRRPGKAGPSGADEAGNQNALHHDDRGGDGLAVEGGGDDDEVLRDADGGEDDDHGDGGVGAERVVGDDDLGRGDQDRHDDLHQAKLPPAASDAEDGAAPLWEEFQALGIQVRRGEPVLPPRPGYGSAGEPCVIGANRFVAGIVDEGLYLYSVTISPEPMLEGVYKDVVAELLSENQHTKLCDRFLAFAYDGYHALFIAGALPFDSDEYEVTLSACVEKRRMRVRKYKVVIKHAAAISLLQLRMLFAGYPTGIPAHALQVLDTVRSDIVFNRYNDEKCMKDGALDVEAWKGLYQIIMPMQNGLSVLVDLSSSVFIQPLQLLDFVQKTLGKDALNRKLTKPEYTKLFKAVRGLRIEVTHRGDERKYRIAGLSVKPTNCLRFKSPSGATHTVIDYFKKRYNLELKFQFLPCLDVGSKKKSVYIPIEVCKIVPRQRYQKKLDDSQVSILMKSTFQIQPEPKQSIHQAVEDKQYSSTKRANEFGINVDDILNEVNARVLLPPNLKYHDSGSQKTWSPMNGYWNMKDKRVVNGAKISNWACVNFCEDLSKNSIEQFCLRLAEMSRITGVELDNLKLPIFTARPDQVEDDIRTCYQGAQNNLRGQKIDLLLAVLPDKNSSLYGKVKRICETDIGLMSQCCRKSTISKKSKKSDQILANIAIKINSKAGGRNSVFDDTQKSLPVVSNKPTIIFGAHVTRPSAVDDPSIAAVVASQDWHEVSKYNGVVRAQGHRKEIITDLGDIVKELLHAFEKESNRRPQQLIFYRYGVCESQFKQVLEIEIPEIEKAWKALYDNEKPQITFIVVQKRHSLSLFSNTNKDKDHVAKKQNVMPGTVVDSQICHPAEFDFFLCSNPEVRGPRHPVQYLVLRDDNNFTADELQVLTNNLCYTYASCTQAVSIAPPAYYAHRLAHRAHLYLAQGSNHAAAAASSSSGANAPAGGPKQLPEIKDELKRSMFYC</sequence>
<dbReference type="Proteomes" id="UP000636709">
    <property type="component" value="Unassembled WGS sequence"/>
</dbReference>
<feature type="compositionally biased region" description="Basic and acidic residues" evidence="3">
    <location>
        <begin position="79"/>
        <end position="95"/>
    </location>
</feature>
<dbReference type="InterPro" id="IPR014811">
    <property type="entry name" value="ArgoL1"/>
</dbReference>
<dbReference type="PROSITE" id="PS50822">
    <property type="entry name" value="PIWI"/>
    <property type="match status" value="1"/>
</dbReference>
<dbReference type="CDD" id="cd04657">
    <property type="entry name" value="Piwi_ago-like"/>
    <property type="match status" value="1"/>
</dbReference>
<dbReference type="Gene3D" id="3.30.420.10">
    <property type="entry name" value="Ribonuclease H-like superfamily/Ribonuclease H"/>
    <property type="match status" value="1"/>
</dbReference>
<dbReference type="InterPro" id="IPR036397">
    <property type="entry name" value="RNaseH_sf"/>
</dbReference>
<dbReference type="FunFam" id="3.40.50.2300:FF:000110">
    <property type="entry name" value="Argonaute 10"/>
    <property type="match status" value="1"/>
</dbReference>
<evidence type="ECO:0000313" key="7">
    <source>
        <dbReference type="Proteomes" id="UP000636709"/>
    </source>
</evidence>
<dbReference type="SUPFAM" id="SSF101690">
    <property type="entry name" value="PAZ domain"/>
    <property type="match status" value="1"/>
</dbReference>
<dbReference type="InterPro" id="IPR003100">
    <property type="entry name" value="PAZ_dom"/>
</dbReference>
<evidence type="ECO:0000259" key="4">
    <source>
        <dbReference type="PROSITE" id="PS50821"/>
    </source>
</evidence>
<dbReference type="SMART" id="SM00950">
    <property type="entry name" value="Piwi"/>
    <property type="match status" value="1"/>
</dbReference>
<dbReference type="Pfam" id="PF16488">
    <property type="entry name" value="ArgoL2"/>
    <property type="match status" value="1"/>
</dbReference>
<gene>
    <name evidence="6" type="ORF">HU200_010260</name>
</gene>
<protein>
    <submittedName>
        <fullName evidence="6">Uncharacterized protein</fullName>
    </submittedName>
</protein>
<organism evidence="6 7">
    <name type="scientific">Digitaria exilis</name>
    <dbReference type="NCBI Taxonomy" id="1010633"/>
    <lineage>
        <taxon>Eukaryota</taxon>
        <taxon>Viridiplantae</taxon>
        <taxon>Streptophyta</taxon>
        <taxon>Embryophyta</taxon>
        <taxon>Tracheophyta</taxon>
        <taxon>Spermatophyta</taxon>
        <taxon>Magnoliopsida</taxon>
        <taxon>Liliopsida</taxon>
        <taxon>Poales</taxon>
        <taxon>Poaceae</taxon>
        <taxon>PACMAD clade</taxon>
        <taxon>Panicoideae</taxon>
        <taxon>Panicodae</taxon>
        <taxon>Paniceae</taxon>
        <taxon>Anthephorinae</taxon>
        <taxon>Digitaria</taxon>
    </lineage>
</organism>
<evidence type="ECO:0000256" key="1">
    <source>
        <dbReference type="ARBA" id="ARBA00008201"/>
    </source>
</evidence>
<dbReference type="Pfam" id="PF16487">
    <property type="entry name" value="ArgoMid"/>
    <property type="match status" value="1"/>
</dbReference>
<dbReference type="SUPFAM" id="SSF53098">
    <property type="entry name" value="Ribonuclease H-like"/>
    <property type="match status" value="1"/>
</dbReference>
<dbReference type="PROSITE" id="PS50821">
    <property type="entry name" value="PAZ"/>
    <property type="match status" value="1"/>
</dbReference>
<dbReference type="Gene3D" id="3.40.50.2300">
    <property type="match status" value="1"/>
</dbReference>
<name>A0A835KPX7_9POAL</name>
<keyword evidence="2" id="KW-0943">RNA-mediated gene silencing</keyword>
<dbReference type="CDD" id="cd02846">
    <property type="entry name" value="PAZ_argonaute_like"/>
    <property type="match status" value="1"/>
</dbReference>
<dbReference type="InterPro" id="IPR012337">
    <property type="entry name" value="RNaseH-like_sf"/>
</dbReference>
<evidence type="ECO:0000313" key="6">
    <source>
        <dbReference type="EMBL" id="KAF8759230.1"/>
    </source>
</evidence>
<feature type="domain" description="PAZ" evidence="4">
    <location>
        <begin position="333"/>
        <end position="444"/>
    </location>
</feature>
<dbReference type="OrthoDB" id="10252740at2759"/>
<dbReference type="InterPro" id="IPR045246">
    <property type="entry name" value="Piwi_ago-like"/>
</dbReference>
<feature type="region of interest" description="Disordered" evidence="3">
    <location>
        <begin position="1"/>
        <end position="95"/>
    </location>
</feature>
<dbReference type="InterPro" id="IPR032473">
    <property type="entry name" value="Argonaute_Mid_dom"/>
</dbReference>
<dbReference type="AlphaFoldDB" id="A0A835KPX7"/>
<proteinExistence type="inferred from homology"/>
<dbReference type="InterPro" id="IPR032472">
    <property type="entry name" value="ArgoL2"/>
</dbReference>
<dbReference type="GO" id="GO:0003723">
    <property type="term" value="F:RNA binding"/>
    <property type="evidence" value="ECO:0007669"/>
    <property type="project" value="InterPro"/>
</dbReference>
<dbReference type="SMART" id="SM00949">
    <property type="entry name" value="PAZ"/>
    <property type="match status" value="1"/>
</dbReference>
<comment type="caution">
    <text evidence="6">The sequence shown here is derived from an EMBL/GenBank/DDBJ whole genome shotgun (WGS) entry which is preliminary data.</text>
</comment>
<dbReference type="EMBL" id="JACEFO010000718">
    <property type="protein sequence ID" value="KAF8759230.1"/>
    <property type="molecule type" value="Genomic_DNA"/>
</dbReference>
<feature type="domain" description="Piwi" evidence="5">
    <location>
        <begin position="617"/>
        <end position="925"/>
    </location>
</feature>
<dbReference type="Gene3D" id="2.170.260.10">
    <property type="entry name" value="paz domain"/>
    <property type="match status" value="1"/>
</dbReference>